<protein>
    <submittedName>
        <fullName evidence="1">Uncharacterized protein</fullName>
    </submittedName>
</protein>
<sequence length="162" mass="18272">MVLGDAPHYPVLYIDDLILEVHFRSSDFDSVAPSLFPTDLFTNNQPLVLPRLRLRFDCLWPSPTLLLHSSFLRNPISTLPQLPVSSIQSQTQPQALFDIQPHSESESDMEPGKLAITGNNGYIVSREHIGGEKLMNLQFIALEEFIIVDLEDNQVENTDQIS</sequence>
<evidence type="ECO:0000313" key="1">
    <source>
        <dbReference type="EMBL" id="KAJ4950434.1"/>
    </source>
</evidence>
<dbReference type="EMBL" id="JAMYWD010000012">
    <property type="protein sequence ID" value="KAJ4950434.1"/>
    <property type="molecule type" value="Genomic_DNA"/>
</dbReference>
<organism evidence="1 2">
    <name type="scientific">Protea cynaroides</name>
    <dbReference type="NCBI Taxonomy" id="273540"/>
    <lineage>
        <taxon>Eukaryota</taxon>
        <taxon>Viridiplantae</taxon>
        <taxon>Streptophyta</taxon>
        <taxon>Embryophyta</taxon>
        <taxon>Tracheophyta</taxon>
        <taxon>Spermatophyta</taxon>
        <taxon>Magnoliopsida</taxon>
        <taxon>Proteales</taxon>
        <taxon>Proteaceae</taxon>
        <taxon>Protea</taxon>
    </lineage>
</organism>
<proteinExistence type="predicted"/>
<evidence type="ECO:0000313" key="2">
    <source>
        <dbReference type="Proteomes" id="UP001141806"/>
    </source>
</evidence>
<gene>
    <name evidence="1" type="ORF">NE237_027266</name>
</gene>
<name>A0A9Q0JRR6_9MAGN</name>
<reference evidence="1" key="1">
    <citation type="journal article" date="2023" name="Plant J.">
        <title>The genome of the king protea, Protea cynaroides.</title>
        <authorList>
            <person name="Chang J."/>
            <person name="Duong T.A."/>
            <person name="Schoeman C."/>
            <person name="Ma X."/>
            <person name="Roodt D."/>
            <person name="Barker N."/>
            <person name="Li Z."/>
            <person name="Van de Peer Y."/>
            <person name="Mizrachi E."/>
        </authorList>
    </citation>
    <scope>NUCLEOTIDE SEQUENCE</scope>
    <source>
        <tissue evidence="1">Young leaves</tissue>
    </source>
</reference>
<keyword evidence="2" id="KW-1185">Reference proteome</keyword>
<accession>A0A9Q0JRR6</accession>
<dbReference type="Proteomes" id="UP001141806">
    <property type="component" value="Unassembled WGS sequence"/>
</dbReference>
<comment type="caution">
    <text evidence="1">The sequence shown here is derived from an EMBL/GenBank/DDBJ whole genome shotgun (WGS) entry which is preliminary data.</text>
</comment>
<dbReference type="AlphaFoldDB" id="A0A9Q0JRR6"/>